<dbReference type="CDD" id="cd04905">
    <property type="entry name" value="ACT_CM-PDT"/>
    <property type="match status" value="1"/>
</dbReference>
<dbReference type="InterPro" id="IPR001086">
    <property type="entry name" value="Preph_deHydtase"/>
</dbReference>
<evidence type="ECO:0000256" key="5">
    <source>
        <dbReference type="ARBA" id="ARBA00023222"/>
    </source>
</evidence>
<keyword evidence="4" id="KW-0057">Aromatic amino acid biosynthesis</keyword>
<dbReference type="InterPro" id="IPR018528">
    <property type="entry name" value="Preph_deHydtase_CS"/>
</dbReference>
<comment type="caution">
    <text evidence="10">The sequence shown here is derived from an EMBL/GenBank/DDBJ whole genome shotgun (WGS) entry which is preliminary data.</text>
</comment>
<dbReference type="EC" id="4.2.1.51" evidence="2"/>
<evidence type="ECO:0000256" key="4">
    <source>
        <dbReference type="ARBA" id="ARBA00023141"/>
    </source>
</evidence>
<dbReference type="InterPro" id="IPR045865">
    <property type="entry name" value="ACT-like_dom_sf"/>
</dbReference>
<dbReference type="PROSITE" id="PS51671">
    <property type="entry name" value="ACT"/>
    <property type="match status" value="1"/>
</dbReference>
<protein>
    <recommendedName>
        <fullName evidence="2">prephenate dehydratase</fullName>
        <ecNumber evidence="2">4.2.1.51</ecNumber>
    </recommendedName>
</protein>
<reference evidence="11" key="1">
    <citation type="journal article" date="2019" name="Int. J. Syst. Evol. Microbiol.">
        <title>The Global Catalogue of Microorganisms (GCM) 10K type strain sequencing project: providing services to taxonomists for standard genome sequencing and annotation.</title>
        <authorList>
            <consortium name="The Broad Institute Genomics Platform"/>
            <consortium name="The Broad Institute Genome Sequencing Center for Infectious Disease"/>
            <person name="Wu L."/>
            <person name="Ma J."/>
        </authorList>
    </citation>
    <scope>NUCLEOTIDE SEQUENCE [LARGE SCALE GENOMIC DNA]</scope>
    <source>
        <strain evidence="11">KCTC 32465</strain>
    </source>
</reference>
<feature type="domain" description="ACT" evidence="9">
    <location>
        <begin position="197"/>
        <end position="274"/>
    </location>
</feature>
<evidence type="ECO:0000256" key="6">
    <source>
        <dbReference type="ARBA" id="ARBA00023239"/>
    </source>
</evidence>
<keyword evidence="3" id="KW-0028">Amino-acid biosynthesis</keyword>
<dbReference type="EMBL" id="BMZF01000001">
    <property type="protein sequence ID" value="GHA44469.1"/>
    <property type="molecule type" value="Genomic_DNA"/>
</dbReference>
<dbReference type="Gene3D" id="3.40.190.10">
    <property type="entry name" value="Periplasmic binding protein-like II"/>
    <property type="match status" value="2"/>
</dbReference>
<evidence type="ECO:0000313" key="10">
    <source>
        <dbReference type="EMBL" id="GHA44469.1"/>
    </source>
</evidence>
<dbReference type="InterPro" id="IPR002912">
    <property type="entry name" value="ACT_dom"/>
</dbReference>
<accession>A0ABQ3CWY2</accession>
<dbReference type="RefSeq" id="WP_189639127.1">
    <property type="nucleotide sequence ID" value="NZ_BMZF01000001.1"/>
</dbReference>
<evidence type="ECO:0000256" key="7">
    <source>
        <dbReference type="ARBA" id="ARBA00047848"/>
    </source>
</evidence>
<dbReference type="CDD" id="cd13631">
    <property type="entry name" value="PBP2_Ct-PDT_like"/>
    <property type="match status" value="1"/>
</dbReference>
<evidence type="ECO:0000259" key="8">
    <source>
        <dbReference type="PROSITE" id="PS51171"/>
    </source>
</evidence>
<dbReference type="Gene3D" id="3.30.70.260">
    <property type="match status" value="1"/>
</dbReference>
<keyword evidence="11" id="KW-1185">Reference proteome</keyword>
<dbReference type="Proteomes" id="UP000634455">
    <property type="component" value="Unassembled WGS sequence"/>
</dbReference>
<name>A0ABQ3CWY2_9RHOB</name>
<dbReference type="SUPFAM" id="SSF55021">
    <property type="entry name" value="ACT-like"/>
    <property type="match status" value="1"/>
</dbReference>
<dbReference type="SUPFAM" id="SSF53850">
    <property type="entry name" value="Periplasmic binding protein-like II"/>
    <property type="match status" value="1"/>
</dbReference>
<keyword evidence="5" id="KW-0584">Phenylalanine biosynthesis</keyword>
<organism evidence="10 11">
    <name type="scientific">Paramylibacter ulvae</name>
    <dbReference type="NCBI Taxonomy" id="1651968"/>
    <lineage>
        <taxon>Bacteria</taxon>
        <taxon>Pseudomonadati</taxon>
        <taxon>Pseudomonadota</taxon>
        <taxon>Alphaproteobacteria</taxon>
        <taxon>Rhodobacterales</taxon>
        <taxon>Paracoccaceae</taxon>
        <taxon>Paramylibacter</taxon>
    </lineage>
</organism>
<evidence type="ECO:0000313" key="11">
    <source>
        <dbReference type="Proteomes" id="UP000634455"/>
    </source>
</evidence>
<proteinExistence type="predicted"/>
<sequence length="279" mass="30175">MTRENLTIAFQGALGAYSHQACAEAYPDADVIPFHSFEDALNAVKDGDADLAMMPVQNSTYGRVPDIHRLLPQSGLKIIGEHYVRVRISLMAQKGVKLEQVKTALSHPVLLGQCATFLNEHGIKPIKGGDTAGSAKDVSKSDDPSQGALASEFAAKLYGLDVLAKDIEDASNNTTRFLIVSRDYARPALNGEEMKTTFVFRVRNIPAALYKAMGGFATNGVNMVKLESAMVDGSFTATQFYADIIGHPDEPAVARALEELGYFTTHLEILGVYKSKHPG</sequence>
<feature type="domain" description="Prephenate dehydratase" evidence="8">
    <location>
        <begin position="7"/>
        <end position="182"/>
    </location>
</feature>
<dbReference type="PROSITE" id="PS00857">
    <property type="entry name" value="PREPHENATE_DEHYDR_1"/>
    <property type="match status" value="1"/>
</dbReference>
<evidence type="ECO:0000256" key="3">
    <source>
        <dbReference type="ARBA" id="ARBA00022605"/>
    </source>
</evidence>
<evidence type="ECO:0000259" key="9">
    <source>
        <dbReference type="PROSITE" id="PS51671"/>
    </source>
</evidence>
<evidence type="ECO:0000256" key="1">
    <source>
        <dbReference type="ARBA" id="ARBA00004741"/>
    </source>
</evidence>
<dbReference type="Pfam" id="PF00800">
    <property type="entry name" value="PDT"/>
    <property type="match status" value="1"/>
</dbReference>
<dbReference type="PROSITE" id="PS51171">
    <property type="entry name" value="PREPHENATE_DEHYDR_3"/>
    <property type="match status" value="1"/>
</dbReference>
<gene>
    <name evidence="10" type="primary">pheA</name>
    <name evidence="10" type="ORF">GCM10008927_06650</name>
</gene>
<comment type="catalytic activity">
    <reaction evidence="7">
        <text>prephenate + H(+) = 3-phenylpyruvate + CO2 + H2O</text>
        <dbReference type="Rhea" id="RHEA:21648"/>
        <dbReference type="ChEBI" id="CHEBI:15377"/>
        <dbReference type="ChEBI" id="CHEBI:15378"/>
        <dbReference type="ChEBI" id="CHEBI:16526"/>
        <dbReference type="ChEBI" id="CHEBI:18005"/>
        <dbReference type="ChEBI" id="CHEBI:29934"/>
        <dbReference type="EC" id="4.2.1.51"/>
    </reaction>
</comment>
<dbReference type="NCBIfam" id="NF008866">
    <property type="entry name" value="PRK11899.1"/>
    <property type="match status" value="1"/>
</dbReference>
<dbReference type="PANTHER" id="PTHR21022:SF19">
    <property type="entry name" value="PREPHENATE DEHYDRATASE-RELATED"/>
    <property type="match status" value="1"/>
</dbReference>
<keyword evidence="6" id="KW-0456">Lyase</keyword>
<comment type="pathway">
    <text evidence="1">Amino-acid biosynthesis; L-phenylalanine biosynthesis; phenylpyruvate from prephenate: step 1/1.</text>
</comment>
<dbReference type="PANTHER" id="PTHR21022">
    <property type="entry name" value="PREPHENATE DEHYDRATASE P PROTEIN"/>
    <property type="match status" value="1"/>
</dbReference>
<evidence type="ECO:0000256" key="2">
    <source>
        <dbReference type="ARBA" id="ARBA00013147"/>
    </source>
</evidence>